<dbReference type="CDD" id="cd02000">
    <property type="entry name" value="TPP_E1_PDC_ADC_BCADC"/>
    <property type="match status" value="1"/>
</dbReference>
<gene>
    <name evidence="6" type="ORF">DYP60_02115</name>
</gene>
<dbReference type="Gene3D" id="3.40.50.970">
    <property type="match status" value="2"/>
</dbReference>
<evidence type="ECO:0000256" key="4">
    <source>
        <dbReference type="ARBA" id="ARBA00023052"/>
    </source>
</evidence>
<reference evidence="7" key="1">
    <citation type="submission" date="2018-08" db="EMBL/GenBank/DDBJ databases">
        <authorList>
            <person name="Grouzdev D.S."/>
            <person name="Krutkina M.S."/>
        </authorList>
    </citation>
    <scope>NUCLEOTIDE SEQUENCE [LARGE SCALE GENOMIC DNA]</scope>
    <source>
        <strain evidence="7">4-11</strain>
    </source>
</reference>
<protein>
    <submittedName>
        <fullName evidence="6">Dehydrogenase</fullName>
    </submittedName>
</protein>
<accession>A0A372MJ61</accession>
<dbReference type="OrthoDB" id="8732661at2"/>
<keyword evidence="4" id="KW-0786">Thiamine pyrophosphate</keyword>
<dbReference type="SUPFAM" id="SSF52518">
    <property type="entry name" value="Thiamin diphosphate-binding fold (THDP-binding)"/>
    <property type="match status" value="2"/>
</dbReference>
<evidence type="ECO:0000256" key="1">
    <source>
        <dbReference type="ARBA" id="ARBA00001964"/>
    </source>
</evidence>
<dbReference type="InterPro" id="IPR009014">
    <property type="entry name" value="Transketo_C/PFOR_II"/>
</dbReference>
<dbReference type="GO" id="GO:0016624">
    <property type="term" value="F:oxidoreductase activity, acting on the aldehyde or oxo group of donors, disulfide as acceptor"/>
    <property type="evidence" value="ECO:0007669"/>
    <property type="project" value="InterPro"/>
</dbReference>
<evidence type="ECO:0000313" key="7">
    <source>
        <dbReference type="Proteomes" id="UP000264002"/>
    </source>
</evidence>
<dbReference type="Pfam" id="PF02779">
    <property type="entry name" value="Transket_pyr"/>
    <property type="match status" value="1"/>
</dbReference>
<comment type="function">
    <text evidence="2">E1 component of the 2-oxoglutarate dehydrogenase (OGDH) complex which catalyzes the decarboxylation of 2-oxoglutarate, the first step in the conversion of 2-oxoglutarate to succinyl-CoA and CO(2).</text>
</comment>
<dbReference type="EMBL" id="QUWK01000002">
    <property type="protein sequence ID" value="RFU95822.1"/>
    <property type="molecule type" value="Genomic_DNA"/>
</dbReference>
<reference evidence="6 7" key="2">
    <citation type="submission" date="2018-09" db="EMBL/GenBank/DDBJ databases">
        <title>Genome of Sphaerochaeta halotolerans strain 4-11.</title>
        <authorList>
            <person name="Nazina T.N."/>
            <person name="Sokolova D.S."/>
        </authorList>
    </citation>
    <scope>NUCLEOTIDE SEQUENCE [LARGE SCALE GENOMIC DNA]</scope>
    <source>
        <strain evidence="6 7">4-11</strain>
    </source>
</reference>
<evidence type="ECO:0000313" key="6">
    <source>
        <dbReference type="EMBL" id="RFU95822.1"/>
    </source>
</evidence>
<dbReference type="SUPFAM" id="SSF52922">
    <property type="entry name" value="TK C-terminal domain-like"/>
    <property type="match status" value="1"/>
</dbReference>
<organism evidence="6 7">
    <name type="scientific">Sphaerochaeta halotolerans</name>
    <dbReference type="NCBI Taxonomy" id="2293840"/>
    <lineage>
        <taxon>Bacteria</taxon>
        <taxon>Pseudomonadati</taxon>
        <taxon>Spirochaetota</taxon>
        <taxon>Spirochaetia</taxon>
        <taxon>Spirochaetales</taxon>
        <taxon>Sphaerochaetaceae</taxon>
        <taxon>Sphaerochaeta</taxon>
    </lineage>
</organism>
<evidence type="ECO:0000256" key="2">
    <source>
        <dbReference type="ARBA" id="ARBA00003906"/>
    </source>
</evidence>
<comment type="caution">
    <text evidence="6">The sequence shown here is derived from an EMBL/GenBank/DDBJ whole genome shotgun (WGS) entry which is preliminary data.</text>
</comment>
<feature type="domain" description="Transketolase-like pyrimidine-binding" evidence="5">
    <location>
        <begin position="471"/>
        <end position="644"/>
    </location>
</feature>
<keyword evidence="7" id="KW-1185">Reference proteome</keyword>
<dbReference type="InterPro" id="IPR001017">
    <property type="entry name" value="DH_E1"/>
</dbReference>
<dbReference type="SMART" id="SM00861">
    <property type="entry name" value="Transket_pyr"/>
    <property type="match status" value="1"/>
</dbReference>
<sequence length="817" mass="91078">MSKTIPFDPAKLREPCTIETPSIPVNQYKSDFKKELKQYGKERLIRAYYDMLLIRKFETMLDTIKKEGVYQGISYNYRGPAHLSAGQESAAVGQAMVLDPEDQIFGSHRSHGEILAKSMSAIYKMEDKELLAIMESFMDGETYKVVEKHFPGTSVRDLAENFVLYGALAEIFAKKTGFSAGIGGSMHTFFKPFGSMPNNAIVGGSCTIAVGASLYKKINHKKGIVIANIGDGALARGPVYEGLVLSSMDQYKTLWDENPGYPPFMLNCFDNLYAMGGQPIGETMGYKVAARVASAINEYSMHTERVDGFNPLAVADATARKKEILLKGEGPAFMDTLTYRYSGHSPSDAMTYRTKEEMEAFRKQDPIEAYGDYLLENKVVSKKELDQFDAILEEKIKKTLEITADPVLSPMVDEHFIESVMFSNGSVEKFDDREPVLLEKLEDNARVKQIARRSRYAYDENGKELPAAKQYQYRDAVFEAMAHRFSIDPTMVAYGEDHRDWGGAFACYRGLTELLPPSRFFNTPIAESAIVGSGVGYAMAGGRAVVELMYCDFLGCAGDEVFNQMPKWQAMSAGVLKMPLVLRVSVGNKYGAQHSQEWTSMVASVPGLKAMYPATPYDVKGMLNYALRGTDPVVFFESQKLYGIGEMFVKEGVPEGYYEIPEGEPVIRREGKDVTLIALGPALYTATKAAEQLAEKGLEAEVIDLRWINPLKYELLIESVKKTGRAVFVTDSAERGSYMHTVSSNLSRLAFDYLDAPTIVVGSRNWITPPAEMEEYYFAQAYSVLDAIHEQILPIPDYVPKSNYTDGEFFRTSRLGV</sequence>
<comment type="cofactor">
    <cofactor evidence="1">
        <name>thiamine diphosphate</name>
        <dbReference type="ChEBI" id="CHEBI:58937"/>
    </cofactor>
</comment>
<dbReference type="RefSeq" id="WP_117329220.1">
    <property type="nucleotide sequence ID" value="NZ_QUWK01000002.1"/>
</dbReference>
<dbReference type="AlphaFoldDB" id="A0A372MJ61"/>
<evidence type="ECO:0000256" key="3">
    <source>
        <dbReference type="ARBA" id="ARBA00023002"/>
    </source>
</evidence>
<dbReference type="PANTHER" id="PTHR43257">
    <property type="entry name" value="PYRUVATE DEHYDROGENASE E1 COMPONENT BETA SUBUNIT"/>
    <property type="match status" value="1"/>
</dbReference>
<proteinExistence type="predicted"/>
<evidence type="ECO:0000259" key="5">
    <source>
        <dbReference type="SMART" id="SM00861"/>
    </source>
</evidence>
<dbReference type="Gene3D" id="3.40.50.920">
    <property type="match status" value="1"/>
</dbReference>
<dbReference type="Proteomes" id="UP000264002">
    <property type="component" value="Unassembled WGS sequence"/>
</dbReference>
<dbReference type="InterPro" id="IPR005475">
    <property type="entry name" value="Transketolase-like_Pyr-bd"/>
</dbReference>
<keyword evidence="3" id="KW-0560">Oxidoreductase</keyword>
<dbReference type="Pfam" id="PF00676">
    <property type="entry name" value="E1_dh"/>
    <property type="match status" value="2"/>
</dbReference>
<name>A0A372MJ61_9SPIR</name>
<dbReference type="Pfam" id="PF02780">
    <property type="entry name" value="Transketolase_C"/>
    <property type="match status" value="1"/>
</dbReference>
<dbReference type="PANTHER" id="PTHR43257:SF2">
    <property type="entry name" value="PYRUVATE DEHYDROGENASE E1 COMPONENT SUBUNIT BETA"/>
    <property type="match status" value="1"/>
</dbReference>
<dbReference type="InterPro" id="IPR033248">
    <property type="entry name" value="Transketolase_C"/>
</dbReference>
<dbReference type="InterPro" id="IPR029061">
    <property type="entry name" value="THDP-binding"/>
</dbReference>